<name>A0ABN3AFR8_9ACTN</name>
<dbReference type="InterPro" id="IPR011990">
    <property type="entry name" value="TPR-like_helical_dom_sf"/>
</dbReference>
<reference evidence="5 6" key="1">
    <citation type="journal article" date="2019" name="Int. J. Syst. Evol. Microbiol.">
        <title>The Global Catalogue of Microorganisms (GCM) 10K type strain sequencing project: providing services to taxonomists for standard genome sequencing and annotation.</title>
        <authorList>
            <consortium name="The Broad Institute Genomics Platform"/>
            <consortium name="The Broad Institute Genome Sequencing Center for Infectious Disease"/>
            <person name="Wu L."/>
            <person name="Ma J."/>
        </authorList>
    </citation>
    <scope>NUCLEOTIDE SEQUENCE [LARGE SCALE GENOMIC DNA]</scope>
    <source>
        <strain evidence="5 6">JCM 13850</strain>
    </source>
</reference>
<comment type="similarity">
    <text evidence="1">Belongs to the AfsR/DnrI/RedD regulatory family.</text>
</comment>
<evidence type="ECO:0000256" key="1">
    <source>
        <dbReference type="ARBA" id="ARBA00005820"/>
    </source>
</evidence>
<dbReference type="PANTHER" id="PTHR47691:SF3">
    <property type="entry name" value="HTH-TYPE TRANSCRIPTIONAL REGULATOR RV0890C-RELATED"/>
    <property type="match status" value="1"/>
</dbReference>
<dbReference type="InterPro" id="IPR001867">
    <property type="entry name" value="OmpR/PhoB-type_DNA-bd"/>
</dbReference>
<sequence>MRFGILGETRAWRDGGEDVPLGGPARRALLALLLVRPGEAVPADRLAEGGTAGHALHSQVSRLRAALGPDAAIERTGGGYRIAVRPDDVDAGRFERLADAGREALRDGDAERASALLREALNLWRGPALADVPHSETEAVRLEERRLAALEDRIEADLRRGRHRDMVPELRDLLGRHPLRERLAVLLMRALRDGGGRAEALVVFEETRRRLADELGADPSADLAALHQDLLRGDPTPAPARPPAPLTALIGREDDVEGVADLLTSARLVTLTGPGGVGKTRLSVEVAGRAGGDACFAGLAPLRDGAALPRALLGALALREAALHAADAAQGPEDRLVTALADRSLLLVLDNCEHVVEAVAALAGRLLAACPGLRVLATSREPLGITGESLWPVRPLDGDAAVRLFTARASAVRRGFTADPRVVRRICAALDDLPLAIELAAARLRTMDVGDLAGRLDDRLGLPSRGSRTADERHRTLRAVVAWSWDLLTGDERRAAERFTVFAGGATPDAARRICGDDSGALESLVDKSLLELADGRYRMLETIRAYGAERGEPLDDARNAHARHFLELAQAADPHLRSADQLGWLRVLGGEHDNLLAALNWAAEARDVPTGLRLAASLPSYLWIRGGSVAAQAVRLLEVMGPVPPGLGEEYATCVLHAGSDAAGRDVWRRHRVAAEAALEAAWADGNTGRYPAVPFLWMMRRADEPDAQSAFALVLARRDGADPWARAAAHFIAGFGPLATGDAGDAGREFEAAAGGFRALGDRWGTALALDALAGLAARRGDRAAAVALTNEALVLTGELGALDDTADLLVNRGDHRIEADREAARADYERAAAVARRAGSPTYLAAALRGLGDIALLDGDVGAAERLYTDALARFDPYWIKSVGGRATALIGLGRVAAARGDHGTARSRYREAAGAAASTGAFFEGARAVEALAQLEAAEGEPERAARLLGAAAALLGVPSGTAPEALAAHPAAYAEGAALSRAEALRAAGLDASVIGAVSAR</sequence>
<comment type="caution">
    <text evidence="5">The sequence shown here is derived from an EMBL/GenBank/DDBJ whole genome shotgun (WGS) entry which is preliminary data.</text>
</comment>
<evidence type="ECO:0000259" key="4">
    <source>
        <dbReference type="SMART" id="SM01043"/>
    </source>
</evidence>
<gene>
    <name evidence="5" type="ORF">GCM10009727_85350</name>
</gene>
<organism evidence="5 6">
    <name type="scientific">Actinomadura napierensis</name>
    <dbReference type="NCBI Taxonomy" id="267854"/>
    <lineage>
        <taxon>Bacteria</taxon>
        <taxon>Bacillati</taxon>
        <taxon>Actinomycetota</taxon>
        <taxon>Actinomycetes</taxon>
        <taxon>Streptosporangiales</taxon>
        <taxon>Thermomonosporaceae</taxon>
        <taxon>Actinomadura</taxon>
    </lineage>
</organism>
<dbReference type="Pfam" id="PF13424">
    <property type="entry name" value="TPR_12"/>
    <property type="match status" value="1"/>
</dbReference>
<keyword evidence="6" id="KW-1185">Reference proteome</keyword>
<evidence type="ECO:0000256" key="2">
    <source>
        <dbReference type="ARBA" id="ARBA00023125"/>
    </source>
</evidence>
<feature type="domain" description="Bacterial transcriptional activator" evidence="4">
    <location>
        <begin position="89"/>
        <end position="231"/>
    </location>
</feature>
<dbReference type="CDD" id="cd15831">
    <property type="entry name" value="BTAD"/>
    <property type="match status" value="1"/>
</dbReference>
<evidence type="ECO:0000313" key="5">
    <source>
        <dbReference type="EMBL" id="GAA2166086.1"/>
    </source>
</evidence>
<keyword evidence="2" id="KW-0238">DNA-binding</keyword>
<dbReference type="PANTHER" id="PTHR47691">
    <property type="entry name" value="REGULATOR-RELATED"/>
    <property type="match status" value="1"/>
</dbReference>
<dbReference type="InterPro" id="IPR027417">
    <property type="entry name" value="P-loop_NTPase"/>
</dbReference>
<dbReference type="EMBL" id="BAAAMR010000133">
    <property type="protein sequence ID" value="GAA2166086.1"/>
    <property type="molecule type" value="Genomic_DNA"/>
</dbReference>
<dbReference type="SMART" id="SM00862">
    <property type="entry name" value="Trans_reg_C"/>
    <property type="match status" value="1"/>
</dbReference>
<dbReference type="SUPFAM" id="SSF48452">
    <property type="entry name" value="TPR-like"/>
    <property type="match status" value="3"/>
</dbReference>
<dbReference type="InterPro" id="IPR016032">
    <property type="entry name" value="Sig_transdc_resp-reg_C-effctor"/>
</dbReference>
<accession>A0ABN3AFR8</accession>
<dbReference type="SUPFAM" id="SSF52540">
    <property type="entry name" value="P-loop containing nucleoside triphosphate hydrolases"/>
    <property type="match status" value="1"/>
</dbReference>
<protein>
    <submittedName>
        <fullName evidence="5">BTAD domain-containing putative transcriptional regulator</fullName>
    </submittedName>
</protein>
<dbReference type="SMART" id="SM01043">
    <property type="entry name" value="BTAD"/>
    <property type="match status" value="1"/>
</dbReference>
<dbReference type="Pfam" id="PF03704">
    <property type="entry name" value="BTAD"/>
    <property type="match status" value="1"/>
</dbReference>
<evidence type="ECO:0000313" key="6">
    <source>
        <dbReference type="Proteomes" id="UP001501020"/>
    </source>
</evidence>
<dbReference type="SUPFAM" id="SSF46894">
    <property type="entry name" value="C-terminal effector domain of the bipartite response regulators"/>
    <property type="match status" value="1"/>
</dbReference>
<dbReference type="Proteomes" id="UP001501020">
    <property type="component" value="Unassembled WGS sequence"/>
</dbReference>
<dbReference type="Gene3D" id="1.10.10.10">
    <property type="entry name" value="Winged helix-like DNA-binding domain superfamily/Winged helix DNA-binding domain"/>
    <property type="match status" value="1"/>
</dbReference>
<feature type="domain" description="OmpR/PhoB-type" evidence="3">
    <location>
        <begin position="16"/>
        <end position="82"/>
    </location>
</feature>
<dbReference type="RefSeq" id="WP_344281906.1">
    <property type="nucleotide sequence ID" value="NZ_BAAAMR010000133.1"/>
</dbReference>
<dbReference type="PRINTS" id="PR00364">
    <property type="entry name" value="DISEASERSIST"/>
</dbReference>
<dbReference type="InterPro" id="IPR036388">
    <property type="entry name" value="WH-like_DNA-bd_sf"/>
</dbReference>
<evidence type="ECO:0000259" key="3">
    <source>
        <dbReference type="SMART" id="SM00862"/>
    </source>
</evidence>
<dbReference type="InterPro" id="IPR005158">
    <property type="entry name" value="BTAD"/>
</dbReference>
<proteinExistence type="inferred from homology"/>
<dbReference type="Gene3D" id="1.25.40.10">
    <property type="entry name" value="Tetratricopeptide repeat domain"/>
    <property type="match status" value="2"/>
</dbReference>